<dbReference type="RefSeq" id="WP_259625637.1">
    <property type="nucleotide sequence ID" value="NZ_JANYMP010000012.1"/>
</dbReference>
<evidence type="ECO:0000313" key="3">
    <source>
        <dbReference type="Proteomes" id="UP001141259"/>
    </source>
</evidence>
<dbReference type="EMBL" id="JANYMP010000012">
    <property type="protein sequence ID" value="MCS7480142.1"/>
    <property type="molecule type" value="Genomic_DNA"/>
</dbReference>
<dbReference type="Pfam" id="PF19410">
    <property type="entry name" value="DUF5980"/>
    <property type="match status" value="1"/>
</dbReference>
<sequence>MLAVLAALALALLGNAPSAIADGANPTWTLRDIGQRMCVNSGSGHSGTYFFVPVFGTWSTPIKSGIRDLPAGSTGEDGTPLPPGSNHGNTIIAFVLVSIAPTPVGVYTPEVWASDGVVTQAVPVTIHVQDRC</sequence>
<feature type="chain" id="PRO_5040776076" evidence="1">
    <location>
        <begin position="22"/>
        <end position="132"/>
    </location>
</feature>
<dbReference type="Proteomes" id="UP001141259">
    <property type="component" value="Unassembled WGS sequence"/>
</dbReference>
<evidence type="ECO:0000256" key="1">
    <source>
        <dbReference type="SAM" id="SignalP"/>
    </source>
</evidence>
<organism evidence="2 3">
    <name type="scientific">Umezawaea endophytica</name>
    <dbReference type="NCBI Taxonomy" id="1654476"/>
    <lineage>
        <taxon>Bacteria</taxon>
        <taxon>Bacillati</taxon>
        <taxon>Actinomycetota</taxon>
        <taxon>Actinomycetes</taxon>
        <taxon>Pseudonocardiales</taxon>
        <taxon>Pseudonocardiaceae</taxon>
        <taxon>Umezawaea</taxon>
    </lineage>
</organism>
<dbReference type="AlphaFoldDB" id="A0A9X2VQ57"/>
<comment type="caution">
    <text evidence="2">The sequence shown here is derived from an EMBL/GenBank/DDBJ whole genome shotgun (WGS) entry which is preliminary data.</text>
</comment>
<accession>A0A9X2VQ57</accession>
<name>A0A9X2VQ57_9PSEU</name>
<keyword evidence="1" id="KW-0732">Signal</keyword>
<proteinExistence type="predicted"/>
<dbReference type="InterPro" id="IPR046023">
    <property type="entry name" value="DUF5980"/>
</dbReference>
<feature type="signal peptide" evidence="1">
    <location>
        <begin position="1"/>
        <end position="21"/>
    </location>
</feature>
<gene>
    <name evidence="2" type="ORF">NZH93_25075</name>
</gene>
<protein>
    <submittedName>
        <fullName evidence="2">DUF5980 family protein</fullName>
    </submittedName>
</protein>
<evidence type="ECO:0000313" key="2">
    <source>
        <dbReference type="EMBL" id="MCS7480142.1"/>
    </source>
</evidence>
<keyword evidence="3" id="KW-1185">Reference proteome</keyword>
<reference evidence="2" key="1">
    <citation type="submission" date="2022-08" db="EMBL/GenBank/DDBJ databases">
        <authorList>
            <person name="Tistechok S."/>
            <person name="Samborskyy M."/>
            <person name="Roman I."/>
        </authorList>
    </citation>
    <scope>NUCLEOTIDE SEQUENCE</scope>
    <source>
        <strain evidence="2">DSM 103496</strain>
    </source>
</reference>